<accession>X1EKB2</accession>
<dbReference type="AlphaFoldDB" id="X1EKB2"/>
<dbReference type="SUPFAM" id="SSF53474">
    <property type="entry name" value="alpha/beta-Hydrolases"/>
    <property type="match status" value="1"/>
</dbReference>
<evidence type="ECO:0000313" key="1">
    <source>
        <dbReference type="EMBL" id="GAH17564.1"/>
    </source>
</evidence>
<organism evidence="1">
    <name type="scientific">marine sediment metagenome</name>
    <dbReference type="NCBI Taxonomy" id="412755"/>
    <lineage>
        <taxon>unclassified sequences</taxon>
        <taxon>metagenomes</taxon>
        <taxon>ecological metagenomes</taxon>
    </lineage>
</organism>
<protein>
    <submittedName>
        <fullName evidence="1">Uncharacterized protein</fullName>
    </submittedName>
</protein>
<dbReference type="InterPro" id="IPR029058">
    <property type="entry name" value="AB_hydrolase_fold"/>
</dbReference>
<gene>
    <name evidence="1" type="ORF">S01H4_55184</name>
</gene>
<name>X1EKB2_9ZZZZ</name>
<proteinExistence type="predicted"/>
<comment type="caution">
    <text evidence="1">The sequence shown here is derived from an EMBL/GenBank/DDBJ whole genome shotgun (WGS) entry which is preliminary data.</text>
</comment>
<dbReference type="Gene3D" id="3.40.50.1820">
    <property type="entry name" value="alpha/beta hydrolase"/>
    <property type="match status" value="1"/>
</dbReference>
<reference evidence="1" key="1">
    <citation type="journal article" date="2014" name="Front. Microbiol.">
        <title>High frequency of phylogenetically diverse reductive dehalogenase-homologous genes in deep subseafloor sedimentary metagenomes.</title>
        <authorList>
            <person name="Kawai M."/>
            <person name="Futagami T."/>
            <person name="Toyoda A."/>
            <person name="Takaki Y."/>
            <person name="Nishi S."/>
            <person name="Hori S."/>
            <person name="Arai W."/>
            <person name="Tsubouchi T."/>
            <person name="Morono Y."/>
            <person name="Uchiyama I."/>
            <person name="Ito T."/>
            <person name="Fujiyama A."/>
            <person name="Inagaki F."/>
            <person name="Takami H."/>
        </authorList>
    </citation>
    <scope>NUCLEOTIDE SEQUENCE</scope>
    <source>
        <strain evidence="1">Expedition CK06-06</strain>
    </source>
</reference>
<sequence>MHGENDRQIPVEYAHRSYDQAVASPDRQLRIFSAREGAAEHIGLDHLPHVSEYVADWVADVFGGDRA</sequence>
<dbReference type="EMBL" id="BART01031824">
    <property type="protein sequence ID" value="GAH17564.1"/>
    <property type="molecule type" value="Genomic_DNA"/>
</dbReference>